<dbReference type="RefSeq" id="WP_119319014.1">
    <property type="nucleotide sequence ID" value="NZ_AP025739.1"/>
</dbReference>
<organism evidence="1 2">
    <name type="scientific">Capsulimonas corticalis</name>
    <dbReference type="NCBI Taxonomy" id="2219043"/>
    <lineage>
        <taxon>Bacteria</taxon>
        <taxon>Bacillati</taxon>
        <taxon>Armatimonadota</taxon>
        <taxon>Armatimonadia</taxon>
        <taxon>Capsulimonadales</taxon>
        <taxon>Capsulimonadaceae</taxon>
        <taxon>Capsulimonas</taxon>
    </lineage>
</organism>
<dbReference type="EMBL" id="AP025739">
    <property type="protein sequence ID" value="BDI33328.1"/>
    <property type="molecule type" value="Genomic_DNA"/>
</dbReference>
<evidence type="ECO:0000313" key="1">
    <source>
        <dbReference type="EMBL" id="BDI33328.1"/>
    </source>
</evidence>
<dbReference type="KEGG" id="ccot:CCAX7_53790"/>
<dbReference type="AlphaFoldDB" id="A0A402CNR6"/>
<dbReference type="Proteomes" id="UP000287394">
    <property type="component" value="Chromosome"/>
</dbReference>
<sequence length="103" mass="11751">MSRYDGQPFLRFLDCYVLKAIGHLSAQHETALRQMAPALAKSYGMTGAWEAIVERQMDFPATLPAQIHELWVENVALAKARHIILDPEDFTTQFVDQNFLSEE</sequence>
<proteinExistence type="predicted"/>
<accession>A0A402CNR6</accession>
<protein>
    <submittedName>
        <fullName evidence="1">Uncharacterized protein</fullName>
    </submittedName>
</protein>
<keyword evidence="2" id="KW-1185">Reference proteome</keyword>
<gene>
    <name evidence="1" type="ORF">CCAX7_53790</name>
</gene>
<dbReference type="OrthoDB" id="8081825at2"/>
<evidence type="ECO:0000313" key="2">
    <source>
        <dbReference type="Proteomes" id="UP000287394"/>
    </source>
</evidence>
<reference evidence="1 2" key="1">
    <citation type="journal article" date="2019" name="Int. J. Syst. Evol. Microbiol.">
        <title>Capsulimonas corticalis gen. nov., sp. nov., an aerobic capsulated bacterium, of a novel bacterial order, Capsulimonadales ord. nov., of the class Armatimonadia of the phylum Armatimonadetes.</title>
        <authorList>
            <person name="Li J."/>
            <person name="Kudo C."/>
            <person name="Tonouchi A."/>
        </authorList>
    </citation>
    <scope>NUCLEOTIDE SEQUENCE [LARGE SCALE GENOMIC DNA]</scope>
    <source>
        <strain evidence="1 2">AX-7</strain>
    </source>
</reference>
<name>A0A402CNR6_9BACT</name>